<sequence length="70" mass="8401">MDILNDKEIREIRKSVVNFLEYYGMYYASIGIQKYVDIFLQEMQKGLIDAESSLKMFPTFIQLRREMPKN</sequence>
<protein>
    <submittedName>
        <fullName evidence="1">Uncharacterized protein</fullName>
    </submittedName>
</protein>
<dbReference type="EMBL" id="BART01027663">
    <property type="protein sequence ID" value="GAG95815.1"/>
    <property type="molecule type" value="Genomic_DNA"/>
</dbReference>
<accession>X1BLC0</accession>
<dbReference type="AlphaFoldDB" id="X1BLC0"/>
<proteinExistence type="predicted"/>
<comment type="caution">
    <text evidence="1">The sequence shown here is derived from an EMBL/GenBank/DDBJ whole genome shotgun (WGS) entry which is preliminary data.</text>
</comment>
<organism evidence="1">
    <name type="scientific">marine sediment metagenome</name>
    <dbReference type="NCBI Taxonomy" id="412755"/>
    <lineage>
        <taxon>unclassified sequences</taxon>
        <taxon>metagenomes</taxon>
        <taxon>ecological metagenomes</taxon>
    </lineage>
</organism>
<name>X1BLC0_9ZZZZ</name>
<feature type="non-terminal residue" evidence="1">
    <location>
        <position position="70"/>
    </location>
</feature>
<evidence type="ECO:0000313" key="1">
    <source>
        <dbReference type="EMBL" id="GAG95815.1"/>
    </source>
</evidence>
<gene>
    <name evidence="1" type="ORF">S01H4_48994</name>
</gene>
<reference evidence="1" key="1">
    <citation type="journal article" date="2014" name="Front. Microbiol.">
        <title>High frequency of phylogenetically diverse reductive dehalogenase-homologous genes in deep subseafloor sedimentary metagenomes.</title>
        <authorList>
            <person name="Kawai M."/>
            <person name="Futagami T."/>
            <person name="Toyoda A."/>
            <person name="Takaki Y."/>
            <person name="Nishi S."/>
            <person name="Hori S."/>
            <person name="Arai W."/>
            <person name="Tsubouchi T."/>
            <person name="Morono Y."/>
            <person name="Uchiyama I."/>
            <person name="Ito T."/>
            <person name="Fujiyama A."/>
            <person name="Inagaki F."/>
            <person name="Takami H."/>
        </authorList>
    </citation>
    <scope>NUCLEOTIDE SEQUENCE</scope>
    <source>
        <strain evidence="1">Expedition CK06-06</strain>
    </source>
</reference>